<proteinExistence type="predicted"/>
<sequence length="50" mass="5398">MLVPEVLRTGADTDPDEWRGFDTPGVHGGRLLRRIEAGLPVTLAEQAARG</sequence>
<organism evidence="2 3">
    <name type="scientific">Kitasatospora purpeofusca</name>
    <dbReference type="NCBI Taxonomy" id="67352"/>
    <lineage>
        <taxon>Bacteria</taxon>
        <taxon>Bacillati</taxon>
        <taxon>Actinomycetota</taxon>
        <taxon>Actinomycetes</taxon>
        <taxon>Kitasatosporales</taxon>
        <taxon>Streptomycetaceae</taxon>
        <taxon>Kitasatospora</taxon>
    </lineage>
</organism>
<feature type="region of interest" description="Disordered" evidence="1">
    <location>
        <begin position="1"/>
        <end position="22"/>
    </location>
</feature>
<dbReference type="RefSeq" id="WP_328952809.1">
    <property type="nucleotide sequence ID" value="NZ_CP108110.1"/>
</dbReference>
<accession>A0ABZ1TV48</accession>
<evidence type="ECO:0000256" key="1">
    <source>
        <dbReference type="SAM" id="MobiDB-lite"/>
    </source>
</evidence>
<gene>
    <name evidence="2" type="ORF">OHA16_01375</name>
</gene>
<evidence type="ECO:0000313" key="2">
    <source>
        <dbReference type="EMBL" id="WUQ81734.1"/>
    </source>
</evidence>
<dbReference type="Proteomes" id="UP001432222">
    <property type="component" value="Chromosome"/>
</dbReference>
<reference evidence="2" key="1">
    <citation type="submission" date="2022-10" db="EMBL/GenBank/DDBJ databases">
        <title>The complete genomes of actinobacterial strains from the NBC collection.</title>
        <authorList>
            <person name="Joergensen T.S."/>
            <person name="Alvarez Arevalo M."/>
            <person name="Sterndorff E.B."/>
            <person name="Faurdal D."/>
            <person name="Vuksanovic O."/>
            <person name="Mourched A.-S."/>
            <person name="Charusanti P."/>
            <person name="Shaw S."/>
            <person name="Blin K."/>
            <person name="Weber T."/>
        </authorList>
    </citation>
    <scope>NUCLEOTIDE SEQUENCE</scope>
    <source>
        <strain evidence="2">NBC_00222</strain>
    </source>
</reference>
<protein>
    <submittedName>
        <fullName evidence="2">Uncharacterized protein</fullName>
    </submittedName>
</protein>
<dbReference type="EMBL" id="CP108110">
    <property type="protein sequence ID" value="WUQ81734.1"/>
    <property type="molecule type" value="Genomic_DNA"/>
</dbReference>
<evidence type="ECO:0000313" key="3">
    <source>
        <dbReference type="Proteomes" id="UP001432222"/>
    </source>
</evidence>
<keyword evidence="3" id="KW-1185">Reference proteome</keyword>
<name>A0ABZ1TV48_9ACTN</name>